<accession>A0A518E1K0</accession>
<dbReference type="OrthoDB" id="233999at2"/>
<dbReference type="RefSeq" id="WP_145056757.1">
    <property type="nucleotide sequence ID" value="NZ_CP036433.1"/>
</dbReference>
<organism evidence="2 3">
    <name type="scientific">Lignipirellula cremea</name>
    <dbReference type="NCBI Taxonomy" id="2528010"/>
    <lineage>
        <taxon>Bacteria</taxon>
        <taxon>Pseudomonadati</taxon>
        <taxon>Planctomycetota</taxon>
        <taxon>Planctomycetia</taxon>
        <taxon>Pirellulales</taxon>
        <taxon>Pirellulaceae</taxon>
        <taxon>Lignipirellula</taxon>
    </lineage>
</organism>
<protein>
    <submittedName>
        <fullName evidence="2">Uncharacterized protein</fullName>
    </submittedName>
</protein>
<name>A0A518E1K0_9BACT</name>
<evidence type="ECO:0000256" key="1">
    <source>
        <dbReference type="SAM" id="SignalP"/>
    </source>
</evidence>
<dbReference type="KEGG" id="lcre:Pla8534_58020"/>
<keyword evidence="1" id="KW-0732">Signal</keyword>
<dbReference type="Proteomes" id="UP000317648">
    <property type="component" value="Chromosome"/>
</dbReference>
<dbReference type="AlphaFoldDB" id="A0A518E1K0"/>
<evidence type="ECO:0000313" key="3">
    <source>
        <dbReference type="Proteomes" id="UP000317648"/>
    </source>
</evidence>
<keyword evidence="3" id="KW-1185">Reference proteome</keyword>
<reference evidence="2 3" key="1">
    <citation type="submission" date="2019-02" db="EMBL/GenBank/DDBJ databases">
        <title>Deep-cultivation of Planctomycetes and their phenomic and genomic characterization uncovers novel biology.</title>
        <authorList>
            <person name="Wiegand S."/>
            <person name="Jogler M."/>
            <person name="Boedeker C."/>
            <person name="Pinto D."/>
            <person name="Vollmers J."/>
            <person name="Rivas-Marin E."/>
            <person name="Kohn T."/>
            <person name="Peeters S.H."/>
            <person name="Heuer A."/>
            <person name="Rast P."/>
            <person name="Oberbeckmann S."/>
            <person name="Bunk B."/>
            <person name="Jeske O."/>
            <person name="Meyerdierks A."/>
            <person name="Storesund J.E."/>
            <person name="Kallscheuer N."/>
            <person name="Luecker S."/>
            <person name="Lage O.M."/>
            <person name="Pohl T."/>
            <person name="Merkel B.J."/>
            <person name="Hornburger P."/>
            <person name="Mueller R.-W."/>
            <person name="Bruemmer F."/>
            <person name="Labrenz M."/>
            <person name="Spormann A.M."/>
            <person name="Op den Camp H."/>
            <person name="Overmann J."/>
            <person name="Amann R."/>
            <person name="Jetten M.S.M."/>
            <person name="Mascher T."/>
            <person name="Medema M.H."/>
            <person name="Devos D.P."/>
            <person name="Kaster A.-K."/>
            <person name="Ovreas L."/>
            <person name="Rohde M."/>
            <person name="Galperin M.Y."/>
            <person name="Jogler C."/>
        </authorList>
    </citation>
    <scope>NUCLEOTIDE SEQUENCE [LARGE SCALE GENOMIC DNA]</scope>
    <source>
        <strain evidence="2 3">Pla85_3_4</strain>
    </source>
</reference>
<gene>
    <name evidence="2" type="ORF">Pla8534_58020</name>
</gene>
<feature type="signal peptide" evidence="1">
    <location>
        <begin position="1"/>
        <end position="25"/>
    </location>
</feature>
<dbReference type="EMBL" id="CP036433">
    <property type="protein sequence ID" value="QDU97943.1"/>
    <property type="molecule type" value="Genomic_DNA"/>
</dbReference>
<evidence type="ECO:0000313" key="2">
    <source>
        <dbReference type="EMBL" id="QDU97943.1"/>
    </source>
</evidence>
<proteinExistence type="predicted"/>
<feature type="chain" id="PRO_5022158286" evidence="1">
    <location>
        <begin position="26"/>
        <end position="622"/>
    </location>
</feature>
<dbReference type="Gene3D" id="3.20.20.80">
    <property type="entry name" value="Glycosidases"/>
    <property type="match status" value="1"/>
</dbReference>
<sequence length="622" mass="70958" precursor="true">MPARLFRLLPGFGLLVCLAVGPARAEEPAAPRVEFQRLIAHWANYADEDYMAFVREAQPQAAQIGFYGGHFWSLAHTPQYKGYPAHFPVQGLNECGDWFVQRNKALHAEKVKVIGHFNVEFLVGEPAGLDGPRGFFKFYHDLWDEKELGPKPVADPIDLLEKNAQGEPIINHSYSIGGMPEYWACLRNPHWRQVLKAWTKRAIERGVDGLIINYFYRHDCHCEHCQRGFKAYLAERYTPQELADRFEIQDLAKHQFEEIVYWHKPAESTLLRREMLRWSQISNKEAYDEVFVKYGRSLKPDLMLAQWNHLGDFSQISGDERCLLPAEMWGRDETYTWYSAGASASATDLEQHELGDVTLQARYVRGAMNDKPFVIGKYENTRIRSAIAELAANGGAPMGFYARHSDPLARAELVRYYQFLKKYQSLYEGNRSHAEVLLLYPRQSVHAGDLEPVAVFRELGQKLLEQHVLFDVLPDDLADEAALARYAHVVTTDKPDQLPPAEELSQFEAPYTVRVSASRPADGKELTLHFVNYNRTEPPRQKDGKPSPGRGIIEEQPIPVAGIKVRLKLPADFQPVRVEMVTPEMKLTGATSLELPVRQDQDGLSFELPEFLVYAVVRVLPR</sequence>